<protein>
    <submittedName>
        <fullName evidence="1">Uncharacterized protein</fullName>
    </submittedName>
</protein>
<name>A0ABP8LXJ3_9BACT</name>
<dbReference type="Proteomes" id="UP001501508">
    <property type="component" value="Unassembled WGS sequence"/>
</dbReference>
<reference evidence="2" key="1">
    <citation type="journal article" date="2019" name="Int. J. Syst. Evol. Microbiol.">
        <title>The Global Catalogue of Microorganisms (GCM) 10K type strain sequencing project: providing services to taxonomists for standard genome sequencing and annotation.</title>
        <authorList>
            <consortium name="The Broad Institute Genomics Platform"/>
            <consortium name="The Broad Institute Genome Sequencing Center for Infectious Disease"/>
            <person name="Wu L."/>
            <person name="Ma J."/>
        </authorList>
    </citation>
    <scope>NUCLEOTIDE SEQUENCE [LARGE SCALE GENOMIC DNA]</scope>
    <source>
        <strain evidence="2">JCM 31920</strain>
    </source>
</reference>
<keyword evidence="2" id="KW-1185">Reference proteome</keyword>
<proteinExistence type="predicted"/>
<organism evidence="1 2">
    <name type="scientific">Ravibacter arvi</name>
    <dbReference type="NCBI Taxonomy" id="2051041"/>
    <lineage>
        <taxon>Bacteria</taxon>
        <taxon>Pseudomonadati</taxon>
        <taxon>Bacteroidota</taxon>
        <taxon>Cytophagia</taxon>
        <taxon>Cytophagales</taxon>
        <taxon>Spirosomataceae</taxon>
        <taxon>Ravibacter</taxon>
    </lineage>
</organism>
<dbReference type="EMBL" id="BAABEY010000020">
    <property type="protein sequence ID" value="GAA4438968.1"/>
    <property type="molecule type" value="Genomic_DNA"/>
</dbReference>
<comment type="caution">
    <text evidence="1">The sequence shown here is derived from an EMBL/GenBank/DDBJ whole genome shotgun (WGS) entry which is preliminary data.</text>
</comment>
<gene>
    <name evidence="1" type="ORF">GCM10023091_20460</name>
</gene>
<evidence type="ECO:0000313" key="1">
    <source>
        <dbReference type="EMBL" id="GAA4438968.1"/>
    </source>
</evidence>
<sequence length="60" mass="6561">MLTAGVDKGQGVVIMINANNSHMMGRIVDFIADYHHWDGFPVKTKPTAADADSKTLRAFV</sequence>
<evidence type="ECO:0000313" key="2">
    <source>
        <dbReference type="Proteomes" id="UP001501508"/>
    </source>
</evidence>
<accession>A0ABP8LXJ3</accession>